<sequence length="101" mass="11653">MFSCRWLSRVQARRQALSRETDRSKSIFTPRRGLVKSTFAALNKQCLSVSSPPHRQVNSTFTAGNDQVRSVFLLYYNLSLSPLRFILYHCSPLCLIFICHI</sequence>
<protein>
    <submittedName>
        <fullName evidence="1">Uncharacterized protein</fullName>
    </submittedName>
</protein>
<evidence type="ECO:0000313" key="2">
    <source>
        <dbReference type="Proteomes" id="UP000199310"/>
    </source>
</evidence>
<dbReference type="STRING" id="29529.SAMN04488122_0350"/>
<keyword evidence="2" id="KW-1185">Reference proteome</keyword>
<reference evidence="2" key="1">
    <citation type="submission" date="2016-10" db="EMBL/GenBank/DDBJ databases">
        <authorList>
            <person name="Varghese N."/>
            <person name="Submissions S."/>
        </authorList>
    </citation>
    <scope>NUCLEOTIDE SEQUENCE [LARGE SCALE GENOMIC DNA]</scope>
    <source>
        <strain evidence="2">DSM 3695</strain>
    </source>
</reference>
<name>A0A1I0NSR8_9BACT</name>
<dbReference type="Proteomes" id="UP000199310">
    <property type="component" value="Unassembled WGS sequence"/>
</dbReference>
<organism evidence="1 2">
    <name type="scientific">Chitinophaga arvensicola</name>
    <dbReference type="NCBI Taxonomy" id="29529"/>
    <lineage>
        <taxon>Bacteria</taxon>
        <taxon>Pseudomonadati</taxon>
        <taxon>Bacteroidota</taxon>
        <taxon>Chitinophagia</taxon>
        <taxon>Chitinophagales</taxon>
        <taxon>Chitinophagaceae</taxon>
        <taxon>Chitinophaga</taxon>
    </lineage>
</organism>
<gene>
    <name evidence="1" type="ORF">SAMN04488122_0350</name>
</gene>
<proteinExistence type="predicted"/>
<dbReference type="EMBL" id="FOJG01000001">
    <property type="protein sequence ID" value="SEW04600.1"/>
    <property type="molecule type" value="Genomic_DNA"/>
</dbReference>
<accession>A0A1I0NSR8</accession>
<dbReference type="AlphaFoldDB" id="A0A1I0NSR8"/>
<evidence type="ECO:0000313" key="1">
    <source>
        <dbReference type="EMBL" id="SEW04600.1"/>
    </source>
</evidence>